<keyword evidence="10" id="KW-1185">Reference proteome</keyword>
<evidence type="ECO:0000256" key="3">
    <source>
        <dbReference type="ARBA" id="ARBA00022695"/>
    </source>
</evidence>
<gene>
    <name evidence="9" type="ORF">Tco_0750141</name>
</gene>
<dbReference type="InterPro" id="IPR043128">
    <property type="entry name" value="Rev_trsase/Diguanyl_cyclase"/>
</dbReference>
<dbReference type="SUPFAM" id="SSF56672">
    <property type="entry name" value="DNA/RNA polymerases"/>
    <property type="match status" value="1"/>
</dbReference>
<feature type="domain" description="Reverse transcriptase RNase H-like" evidence="8">
    <location>
        <begin position="580"/>
        <end position="658"/>
    </location>
</feature>
<dbReference type="InterPro" id="IPR041373">
    <property type="entry name" value="RT_RNaseH"/>
</dbReference>
<dbReference type="InterPro" id="IPR043502">
    <property type="entry name" value="DNA/RNA_pol_sf"/>
</dbReference>
<dbReference type="Gene3D" id="3.10.10.10">
    <property type="entry name" value="HIV Type 1 Reverse Transcriptase, subunit A, domain 1"/>
    <property type="match status" value="1"/>
</dbReference>
<sequence length="920" mass="105776">MPQNTQFIAPVIKPQKDYKEFDNVESFEHLFMAKPENAESTVQLQGCLRDWYHSLGEYRQLQIQQSISPEAFMIDDVNLKQVFLNSFPESLGNEAYRALEARNVTIAQTTLGELYQLILNALAKLCNQKKFLAEFERTRKRLGTACDDKYLQIKCKDKSSCDCTHIKKKFHSKRFSSLSGNPQFSRRSSKKWKFINSLESDSDFGVHMINPIPHVLPVQDDPPLPLAKVHLLTDAYAKPIPVIAFFDTGSSVSILNPNILPDHYWKPHHQNFMAANGEKFVIDKISVPINIRLFPKCVIKRRLLGSSSHGKDLLIGFDILHKLPNLRWSGEGLHYRSFFNPWTAMHRLFVASITPPIFNISSIKQRLIQTYCASSHTEFLTKHPSPLWLNPSFFVSLPFKQNEDVNPTKASHPGMNPDHYQLAKEECEQLVSQGIIEPTTSTWASDDKFLLSQKKSLIQHLADARVLSKFDLKSGFWQLGIKPEDRPKTAFCIPDHHYQWKSHAKLLSKFYSLVAKYGIMLSEKKMEVGFPDELSSQKMIQQFLGLVNCMADFLLKLSHHTALLFPMLKKNPPQWTSRQTEAVKAIKYKSGTFKASEQHYHSTFKEILAVKQGIEKFQFHLIGYEFQVEMDMSSFLRMLQFKRKMFPHAQLLRWSNWFLQWKFTVKYIKGTENVLADFLSRPKAYKLEENYPKDASRVQKHTPHFLSMVFSVTSHKEEGSSSNPTPTIPVFDLPKEIVETIGDLTFEKRAKLCYKTFLTILLKNHGLCIKGLSFTIGITFNAEKLLSYVVKSQFKDVPPTLNIYLPCYNATRSLMARANGVDPDKIPYYVMWNISCMRTRNSHFPNNSNVTIPRRRNRGHAPNIVEPEIRTIVEVAPMAEQTMEELLCAPTEGYGEAIVLPEINADHFEIKTNLLQLVVN</sequence>
<keyword evidence="6" id="KW-0378">Hydrolase</keyword>
<protein>
    <recommendedName>
        <fullName evidence="1">RNA-directed DNA polymerase</fullName>
        <ecNumber evidence="1">2.7.7.49</ecNumber>
    </recommendedName>
</protein>
<dbReference type="EMBL" id="BQNB010010913">
    <property type="protein sequence ID" value="GJS83600.1"/>
    <property type="molecule type" value="Genomic_DNA"/>
</dbReference>
<dbReference type="PANTHER" id="PTHR48435:SF1">
    <property type="entry name" value="POLYPROTEIN"/>
    <property type="match status" value="1"/>
</dbReference>
<keyword evidence="9" id="KW-0813">Transport</keyword>
<organism evidence="9 10">
    <name type="scientific">Tanacetum coccineum</name>
    <dbReference type="NCBI Taxonomy" id="301880"/>
    <lineage>
        <taxon>Eukaryota</taxon>
        <taxon>Viridiplantae</taxon>
        <taxon>Streptophyta</taxon>
        <taxon>Embryophyta</taxon>
        <taxon>Tracheophyta</taxon>
        <taxon>Spermatophyta</taxon>
        <taxon>Magnoliopsida</taxon>
        <taxon>eudicotyledons</taxon>
        <taxon>Gunneridae</taxon>
        <taxon>Pentapetalae</taxon>
        <taxon>asterids</taxon>
        <taxon>campanulids</taxon>
        <taxon>Asterales</taxon>
        <taxon>Asteraceae</taxon>
        <taxon>Asteroideae</taxon>
        <taxon>Anthemideae</taxon>
        <taxon>Anthemidinae</taxon>
        <taxon>Tanacetum</taxon>
    </lineage>
</organism>
<keyword evidence="5" id="KW-0255">Endonuclease</keyword>
<accession>A0ABQ4Z1D8</accession>
<dbReference type="GO" id="GO:0046740">
    <property type="term" value="P:transport of virus in host, cell to cell"/>
    <property type="evidence" value="ECO:0007669"/>
    <property type="project" value="UniProtKB-KW"/>
</dbReference>
<reference evidence="9" key="2">
    <citation type="submission" date="2022-01" db="EMBL/GenBank/DDBJ databases">
        <authorList>
            <person name="Yamashiro T."/>
            <person name="Shiraishi A."/>
            <person name="Satake H."/>
            <person name="Nakayama K."/>
        </authorList>
    </citation>
    <scope>NUCLEOTIDE SEQUENCE</scope>
</reference>
<evidence type="ECO:0000256" key="1">
    <source>
        <dbReference type="ARBA" id="ARBA00012493"/>
    </source>
</evidence>
<keyword evidence="7" id="KW-0695">RNA-directed DNA polymerase</keyword>
<evidence type="ECO:0000313" key="9">
    <source>
        <dbReference type="EMBL" id="GJS83600.1"/>
    </source>
</evidence>
<keyword evidence="9" id="KW-0916">Viral movement protein</keyword>
<evidence type="ECO:0000256" key="2">
    <source>
        <dbReference type="ARBA" id="ARBA00022679"/>
    </source>
</evidence>
<comment type="caution">
    <text evidence="9">The sequence shown here is derived from an EMBL/GenBank/DDBJ whole genome shotgun (WGS) entry which is preliminary data.</text>
</comment>
<keyword evidence="2" id="KW-0808">Transferase</keyword>
<evidence type="ECO:0000259" key="8">
    <source>
        <dbReference type="Pfam" id="PF17917"/>
    </source>
</evidence>
<reference evidence="9" key="1">
    <citation type="journal article" date="2022" name="Int. J. Mol. Sci.">
        <title>Draft Genome of Tanacetum Coccineum: Genomic Comparison of Closely Related Tanacetum-Family Plants.</title>
        <authorList>
            <person name="Yamashiro T."/>
            <person name="Shiraishi A."/>
            <person name="Nakayama K."/>
            <person name="Satake H."/>
        </authorList>
    </citation>
    <scope>NUCLEOTIDE SEQUENCE</scope>
</reference>
<dbReference type="PANTHER" id="PTHR48435">
    <property type="entry name" value="POLYPROTEIN"/>
    <property type="match status" value="1"/>
</dbReference>
<dbReference type="InterPro" id="IPR021109">
    <property type="entry name" value="Peptidase_aspartic_dom_sf"/>
</dbReference>
<dbReference type="Proteomes" id="UP001151760">
    <property type="component" value="Unassembled WGS sequence"/>
</dbReference>
<evidence type="ECO:0000256" key="6">
    <source>
        <dbReference type="ARBA" id="ARBA00022801"/>
    </source>
</evidence>
<dbReference type="EC" id="2.7.7.49" evidence="1"/>
<name>A0ABQ4Z1D8_9ASTR</name>
<dbReference type="InterPro" id="IPR053098">
    <property type="entry name" value="Petuviruses_polyprotein"/>
</dbReference>
<keyword evidence="3" id="KW-0548">Nucleotidyltransferase</keyword>
<evidence type="ECO:0000256" key="7">
    <source>
        <dbReference type="ARBA" id="ARBA00022918"/>
    </source>
</evidence>
<evidence type="ECO:0000256" key="5">
    <source>
        <dbReference type="ARBA" id="ARBA00022759"/>
    </source>
</evidence>
<evidence type="ECO:0000313" key="10">
    <source>
        <dbReference type="Proteomes" id="UP001151760"/>
    </source>
</evidence>
<dbReference type="SUPFAM" id="SSF50630">
    <property type="entry name" value="Acid proteases"/>
    <property type="match status" value="1"/>
</dbReference>
<proteinExistence type="predicted"/>
<keyword evidence="4" id="KW-0540">Nuclease</keyword>
<dbReference type="Pfam" id="PF17917">
    <property type="entry name" value="RT_RNaseH"/>
    <property type="match status" value="1"/>
</dbReference>
<evidence type="ECO:0000256" key="4">
    <source>
        <dbReference type="ARBA" id="ARBA00022722"/>
    </source>
</evidence>
<dbReference type="Gene3D" id="3.30.70.270">
    <property type="match status" value="1"/>
</dbReference>